<keyword evidence="1" id="KW-0812">Transmembrane</keyword>
<feature type="transmembrane region" description="Helical" evidence="1">
    <location>
        <begin position="207"/>
        <end position="231"/>
    </location>
</feature>
<evidence type="ECO:0000256" key="1">
    <source>
        <dbReference type="SAM" id="Phobius"/>
    </source>
</evidence>
<dbReference type="RefSeq" id="XP_027360321.1">
    <property type="nucleotide sequence ID" value="XM_027504520.1"/>
</dbReference>
<dbReference type="PANTHER" id="PTHR43592:SF15">
    <property type="entry name" value="CAAX AMINO TERMINAL PROTEASE FAMILY PROTEIN"/>
    <property type="match status" value="1"/>
</dbReference>
<proteinExistence type="predicted"/>
<keyword evidence="3" id="KW-1185">Reference proteome</keyword>
<protein>
    <submittedName>
        <fullName evidence="4">Uncharacterized protein LOC113868696 isoform X1</fullName>
    </submittedName>
</protein>
<feature type="transmembrane region" description="Helical" evidence="1">
    <location>
        <begin position="170"/>
        <end position="195"/>
    </location>
</feature>
<reference evidence="3" key="1">
    <citation type="journal article" date="2019" name="Toxins">
        <title>Detection of Abrin-Like and Prepropulchellin-Like Toxin Genes and Transcripts Using Whole Genome Sequencing and Full-Length Transcript Sequencing of Abrus precatorius.</title>
        <authorList>
            <person name="Hovde B.T."/>
            <person name="Daligault H.E."/>
            <person name="Hanschen E.R."/>
            <person name="Kunde Y.A."/>
            <person name="Johnson M.B."/>
            <person name="Starkenburg S.R."/>
            <person name="Johnson S.L."/>
        </authorList>
    </citation>
    <scope>NUCLEOTIDE SEQUENCE [LARGE SCALE GENOMIC DNA]</scope>
</reference>
<dbReference type="GeneID" id="113868696"/>
<keyword evidence="1" id="KW-0472">Membrane</keyword>
<organism evidence="3 4">
    <name type="scientific">Abrus precatorius</name>
    <name type="common">Indian licorice</name>
    <name type="synonym">Glycine abrus</name>
    <dbReference type="NCBI Taxonomy" id="3816"/>
    <lineage>
        <taxon>Eukaryota</taxon>
        <taxon>Viridiplantae</taxon>
        <taxon>Streptophyta</taxon>
        <taxon>Embryophyta</taxon>
        <taxon>Tracheophyta</taxon>
        <taxon>Spermatophyta</taxon>
        <taxon>Magnoliopsida</taxon>
        <taxon>eudicotyledons</taxon>
        <taxon>Gunneridae</taxon>
        <taxon>Pentapetalae</taxon>
        <taxon>rosids</taxon>
        <taxon>fabids</taxon>
        <taxon>Fabales</taxon>
        <taxon>Fabaceae</taxon>
        <taxon>Papilionoideae</taxon>
        <taxon>50 kb inversion clade</taxon>
        <taxon>NPAAA clade</taxon>
        <taxon>indigoferoid/millettioid clade</taxon>
        <taxon>Abreae</taxon>
        <taxon>Abrus</taxon>
    </lineage>
</organism>
<dbReference type="Pfam" id="PF02517">
    <property type="entry name" value="Rce1-like"/>
    <property type="match status" value="1"/>
</dbReference>
<dbReference type="PANTHER" id="PTHR43592">
    <property type="entry name" value="CAAX AMINO TERMINAL PROTEASE"/>
    <property type="match status" value="1"/>
</dbReference>
<gene>
    <name evidence="4" type="primary">LOC113868696</name>
</gene>
<dbReference type="OrthoDB" id="548974at2759"/>
<feature type="transmembrane region" description="Helical" evidence="1">
    <location>
        <begin position="251"/>
        <end position="271"/>
    </location>
</feature>
<accession>A0A8B8LVB6</accession>
<evidence type="ECO:0000259" key="2">
    <source>
        <dbReference type="Pfam" id="PF02517"/>
    </source>
</evidence>
<feature type="transmembrane region" description="Helical" evidence="1">
    <location>
        <begin position="87"/>
        <end position="112"/>
    </location>
</feature>
<feature type="domain" description="CAAX prenyl protease 2/Lysostaphin resistance protein A-like" evidence="2">
    <location>
        <begin position="222"/>
        <end position="307"/>
    </location>
</feature>
<dbReference type="Proteomes" id="UP000694853">
    <property type="component" value="Unplaced"/>
</dbReference>
<dbReference type="GO" id="GO:0004175">
    <property type="term" value="F:endopeptidase activity"/>
    <property type="evidence" value="ECO:0007669"/>
    <property type="project" value="UniProtKB-ARBA"/>
</dbReference>
<evidence type="ECO:0000313" key="4">
    <source>
        <dbReference type="RefSeq" id="XP_027360321.1"/>
    </source>
</evidence>
<keyword evidence="1" id="KW-1133">Transmembrane helix</keyword>
<feature type="transmembrane region" description="Helical" evidence="1">
    <location>
        <begin position="302"/>
        <end position="321"/>
    </location>
</feature>
<dbReference type="GO" id="GO:0080120">
    <property type="term" value="P:CAAX-box protein maturation"/>
    <property type="evidence" value="ECO:0007669"/>
    <property type="project" value="UniProtKB-ARBA"/>
</dbReference>
<dbReference type="KEGG" id="aprc:113868696"/>
<reference evidence="4" key="2">
    <citation type="submission" date="2025-08" db="UniProtKB">
        <authorList>
            <consortium name="RefSeq"/>
        </authorList>
    </citation>
    <scope>IDENTIFICATION</scope>
    <source>
        <tissue evidence="4">Young leaves</tissue>
    </source>
</reference>
<dbReference type="InterPro" id="IPR003675">
    <property type="entry name" value="Rce1/LyrA-like_dom"/>
</dbReference>
<evidence type="ECO:0000313" key="3">
    <source>
        <dbReference type="Proteomes" id="UP000694853"/>
    </source>
</evidence>
<dbReference type="AlphaFoldDB" id="A0A8B8LVB6"/>
<name>A0A8B8LVB6_ABRPR</name>
<sequence>MMSLIVTSSPLRVPFHSHKLCWSKTLSKQVPAFLLPTHTSSFSVSERGLRSLCFFNSGDNSQAKESGLEWPILRRWEVPWQWQTVPLTSLACALGFVLTGLVEATAVPYLGIQFDELTLDEKAGILFVDQSLTTAVVLGVLYGIANAYQPLPEDFFKYDWREPFNFEKGWLLWAGVGLAGALIAIAVTGAAMSFFSGETPERGNDTLVTLLPLIGSSNVSTACLVGITGVLAPLLEETVFQGFFMASLTKWVPTPVAVIISAAVFALAHLAPGEFPQLFVLGTVLGISYAQTHNLLTPITIHAFWNSGIILLLTFLQLQGYDIKELLQTT</sequence>
<feature type="transmembrane region" description="Helical" evidence="1">
    <location>
        <begin position="124"/>
        <end position="145"/>
    </location>
</feature>